<accession>A0A151NFT8</accession>
<proteinExistence type="predicted"/>
<keyword evidence="2" id="KW-1185">Reference proteome</keyword>
<sequence length="82" mass="9926">MDQQIRSNLPVTNILLESPNMVAIRRMKEDQKKKQKYYFDTRSFEFSLPKPGEDVVIRIRLWRQSLTRERLISILGKDLFIW</sequence>
<protein>
    <submittedName>
        <fullName evidence="1">Uncharacterized protein</fullName>
    </submittedName>
</protein>
<dbReference type="Proteomes" id="UP000050525">
    <property type="component" value="Unassembled WGS sequence"/>
</dbReference>
<name>A0A151NFT8_ALLMI</name>
<evidence type="ECO:0000313" key="1">
    <source>
        <dbReference type="EMBL" id="KYO35672.1"/>
    </source>
</evidence>
<dbReference type="AlphaFoldDB" id="A0A151NFT8"/>
<dbReference type="EMBL" id="AKHW03003127">
    <property type="protein sequence ID" value="KYO35672.1"/>
    <property type="molecule type" value="Genomic_DNA"/>
</dbReference>
<comment type="caution">
    <text evidence="1">The sequence shown here is derived from an EMBL/GenBank/DDBJ whole genome shotgun (WGS) entry which is preliminary data.</text>
</comment>
<gene>
    <name evidence="1" type="ORF">Y1Q_0017677</name>
</gene>
<reference evidence="1 2" key="1">
    <citation type="journal article" date="2012" name="Genome Biol.">
        <title>Sequencing three crocodilian genomes to illuminate the evolution of archosaurs and amniotes.</title>
        <authorList>
            <person name="St John J.A."/>
            <person name="Braun E.L."/>
            <person name="Isberg S.R."/>
            <person name="Miles L.G."/>
            <person name="Chong A.Y."/>
            <person name="Gongora J."/>
            <person name="Dalzell P."/>
            <person name="Moran C."/>
            <person name="Bed'hom B."/>
            <person name="Abzhanov A."/>
            <person name="Burgess S.C."/>
            <person name="Cooksey A.M."/>
            <person name="Castoe T.A."/>
            <person name="Crawford N.G."/>
            <person name="Densmore L.D."/>
            <person name="Drew J.C."/>
            <person name="Edwards S.V."/>
            <person name="Faircloth B.C."/>
            <person name="Fujita M.K."/>
            <person name="Greenwold M.J."/>
            <person name="Hoffmann F.G."/>
            <person name="Howard J.M."/>
            <person name="Iguchi T."/>
            <person name="Janes D.E."/>
            <person name="Khan S.Y."/>
            <person name="Kohno S."/>
            <person name="de Koning A.J."/>
            <person name="Lance S.L."/>
            <person name="McCarthy F.M."/>
            <person name="McCormack J.E."/>
            <person name="Merchant M.E."/>
            <person name="Peterson D.G."/>
            <person name="Pollock D.D."/>
            <person name="Pourmand N."/>
            <person name="Raney B.J."/>
            <person name="Roessler K.A."/>
            <person name="Sanford J.R."/>
            <person name="Sawyer R.H."/>
            <person name="Schmidt C.J."/>
            <person name="Triplett E.W."/>
            <person name="Tuberville T.D."/>
            <person name="Venegas-Anaya M."/>
            <person name="Howard J.T."/>
            <person name="Jarvis E.D."/>
            <person name="Guillette L.J.Jr."/>
            <person name="Glenn T.C."/>
            <person name="Green R.E."/>
            <person name="Ray D.A."/>
        </authorList>
    </citation>
    <scope>NUCLEOTIDE SEQUENCE [LARGE SCALE GENOMIC DNA]</scope>
    <source>
        <strain evidence="1">KSC_2009_1</strain>
    </source>
</reference>
<organism evidence="1 2">
    <name type="scientific">Alligator mississippiensis</name>
    <name type="common">American alligator</name>
    <dbReference type="NCBI Taxonomy" id="8496"/>
    <lineage>
        <taxon>Eukaryota</taxon>
        <taxon>Metazoa</taxon>
        <taxon>Chordata</taxon>
        <taxon>Craniata</taxon>
        <taxon>Vertebrata</taxon>
        <taxon>Euteleostomi</taxon>
        <taxon>Archelosauria</taxon>
        <taxon>Archosauria</taxon>
        <taxon>Crocodylia</taxon>
        <taxon>Alligatoridae</taxon>
        <taxon>Alligatorinae</taxon>
        <taxon>Alligator</taxon>
    </lineage>
</organism>
<evidence type="ECO:0000313" key="2">
    <source>
        <dbReference type="Proteomes" id="UP000050525"/>
    </source>
</evidence>